<feature type="domain" description="DUF4158" evidence="1">
    <location>
        <begin position="6"/>
        <end position="169"/>
    </location>
</feature>
<evidence type="ECO:0000313" key="3">
    <source>
        <dbReference type="Proteomes" id="UP000234661"/>
    </source>
</evidence>
<dbReference type="Proteomes" id="UP000234661">
    <property type="component" value="Unassembled WGS sequence"/>
</dbReference>
<comment type="caution">
    <text evidence="2">The sequence shown here is derived from an EMBL/GenBank/DDBJ whole genome shotgun (WGS) entry which is preliminary data.</text>
</comment>
<accession>A0A2J5A1D7</accession>
<reference evidence="2 3" key="1">
    <citation type="submission" date="2017-11" db="EMBL/GenBank/DDBJ databases">
        <authorList>
            <person name="Han C.G."/>
        </authorList>
    </citation>
    <scope>NUCLEOTIDE SEQUENCE [LARGE SCALE GENOMIC DNA]</scope>
    <source>
        <strain evidence="2 3">A2</strain>
    </source>
</reference>
<organism evidence="2 3">
    <name type="scientific">Klebsiella michiganensis</name>
    <dbReference type="NCBI Taxonomy" id="1134687"/>
    <lineage>
        <taxon>Bacteria</taxon>
        <taxon>Pseudomonadati</taxon>
        <taxon>Pseudomonadota</taxon>
        <taxon>Gammaproteobacteria</taxon>
        <taxon>Enterobacterales</taxon>
        <taxon>Enterobacteriaceae</taxon>
        <taxon>Klebsiella/Raoultella group</taxon>
        <taxon>Klebsiella</taxon>
    </lineage>
</organism>
<sequence>MPRRQILSSEEQERLLVIPDDEIILTRMCFLNEPDIALINKHRRPANRLGFAVLLCYLRGPGFIPDKSSAPHNGVVSRVASRLKLQPDLWPEYASREQTRWEHLTELYRYLELSPFSRSMQKDCIRHLHPYAMRTDKGFMLAEEMLSWLHNNNVIFPSVEVIERTLAEVVTLANRSVFSTLTAQLEKQHKSALDSLLISEGEQPSRLAWLLQPPGKINGKNVLQHIDRLNSIAALGLPDGIALSVHQNRLLKLAREGRKMSSRDLAKFTDVRRYATLVCIITEARATLTDEVIDLHERILGSLFSRAKRTQAERLQQTGKLIQSKLKQYVTVGQALLNARESGEDPWTAIEDVLPWQEFINSVEETRFLSRKGNFDALHLITEKYSTLRKYAPRMLSALQFMATPAAQALSDALDTITEMYRKQLRKVPPSAPTGFIPESWRKLVLTPSGIDRKYYEFCVLNELKGALRSGDIWVKGSRRYKNFDDYLIPTAEFEKSRHNDQLQLAVQT</sequence>
<dbReference type="AlphaFoldDB" id="A0A2J5A1D7"/>
<dbReference type="InterPro" id="IPR047653">
    <property type="entry name" value="Tn3-like_transpos"/>
</dbReference>
<dbReference type="NCBIfam" id="NF033527">
    <property type="entry name" value="transpos_Tn3"/>
    <property type="match status" value="1"/>
</dbReference>
<reference evidence="2 3" key="2">
    <citation type="submission" date="2018-01" db="EMBL/GenBank/DDBJ databases">
        <title>Genomic study of Klebsiella pneumoniae.</title>
        <authorList>
            <person name="Yang Y."/>
            <person name="Bicalho R."/>
        </authorList>
    </citation>
    <scope>NUCLEOTIDE SEQUENCE [LARGE SCALE GENOMIC DNA]</scope>
    <source>
        <strain evidence="2 3">A2</strain>
    </source>
</reference>
<gene>
    <name evidence="2" type="ORF">CWM85_01520</name>
</gene>
<dbReference type="EMBL" id="PIET01000008">
    <property type="protein sequence ID" value="PLM69082.1"/>
    <property type="molecule type" value="Genomic_DNA"/>
</dbReference>
<evidence type="ECO:0000259" key="1">
    <source>
        <dbReference type="Pfam" id="PF13700"/>
    </source>
</evidence>
<name>A0A2J5A1D7_9ENTR</name>
<feature type="non-terminal residue" evidence="2">
    <location>
        <position position="509"/>
    </location>
</feature>
<evidence type="ECO:0000313" key="2">
    <source>
        <dbReference type="EMBL" id="PLM69082.1"/>
    </source>
</evidence>
<proteinExistence type="predicted"/>
<dbReference type="Pfam" id="PF13700">
    <property type="entry name" value="DUF4158"/>
    <property type="match status" value="1"/>
</dbReference>
<protein>
    <submittedName>
        <fullName evidence="2">Tn3 family transposase</fullName>
    </submittedName>
</protein>
<dbReference type="InterPro" id="IPR025296">
    <property type="entry name" value="DUF4158"/>
</dbReference>